<name>A0A1L0BNG8_9ASCO</name>
<dbReference type="STRING" id="45354.A0A1L0BNG8"/>
<keyword evidence="4" id="KW-0274">FAD</keyword>
<keyword evidence="8" id="KW-1185">Reference proteome</keyword>
<dbReference type="Proteomes" id="UP000182334">
    <property type="component" value="Chromosome III"/>
</dbReference>
<dbReference type="SUPFAM" id="SSF51905">
    <property type="entry name" value="FAD/NAD(P)-binding domain"/>
    <property type="match status" value="1"/>
</dbReference>
<dbReference type="GO" id="GO:0008115">
    <property type="term" value="F:sarcosine oxidase activity"/>
    <property type="evidence" value="ECO:0007669"/>
    <property type="project" value="TreeGrafter"/>
</dbReference>
<dbReference type="InterPro" id="IPR036188">
    <property type="entry name" value="FAD/NAD-bd_sf"/>
</dbReference>
<keyword evidence="5" id="KW-0560">Oxidoreductase</keyword>
<dbReference type="GO" id="GO:0051698">
    <property type="term" value="F:saccharopine oxidase activity"/>
    <property type="evidence" value="ECO:0007669"/>
    <property type="project" value="TreeGrafter"/>
</dbReference>
<evidence type="ECO:0000313" key="8">
    <source>
        <dbReference type="Proteomes" id="UP000182334"/>
    </source>
</evidence>
<dbReference type="GO" id="GO:0050660">
    <property type="term" value="F:flavin adenine dinucleotide binding"/>
    <property type="evidence" value="ECO:0007669"/>
    <property type="project" value="InterPro"/>
</dbReference>
<dbReference type="InterPro" id="IPR045170">
    <property type="entry name" value="MTOX"/>
</dbReference>
<dbReference type="InterPro" id="IPR006076">
    <property type="entry name" value="FAD-dep_OxRdtase"/>
</dbReference>
<dbReference type="Gene3D" id="3.50.50.60">
    <property type="entry name" value="FAD/NAD(P)-binding domain"/>
    <property type="match status" value="1"/>
</dbReference>
<feature type="domain" description="FAD dependent oxidoreductase" evidence="6">
    <location>
        <begin position="5"/>
        <end position="364"/>
    </location>
</feature>
<dbReference type="Gene3D" id="3.30.9.10">
    <property type="entry name" value="D-Amino Acid Oxidase, subunit A, domain 2"/>
    <property type="match status" value="1"/>
</dbReference>
<comment type="cofactor">
    <cofactor evidence="1">
        <name>FAD</name>
        <dbReference type="ChEBI" id="CHEBI:57692"/>
    </cofactor>
</comment>
<evidence type="ECO:0000313" key="7">
    <source>
        <dbReference type="EMBL" id="SGZ52905.1"/>
    </source>
</evidence>
<comment type="similarity">
    <text evidence="2">Belongs to the MSOX/MTOX family.</text>
</comment>
<dbReference type="AlphaFoldDB" id="A0A1L0BNG8"/>
<sequence length="428" mass="47776">MSSEKIVIIGAGTFGLSTALHLLRNGQKNVTLIDPYAVPSPLSAGNDVNKILQTSSDSDFYAKLGMEALSAWRSDPVFSPALHETGIIYAALNEKERASIDHRYEYLKRRGDNVKRLNNPQDYAAVINGTSPAGGQYQGWYGYVQENNCGWTFARLALENCARECVKLGANFVVDAAEEIIYDSSGRCCGVRTYSGTIFPADKTVICAGACSHKLLNFGNQLLAKCWTVGHIKLSEEEARALKNMPVVLNLDFGFIFEPDENNELKFCNEFPGYTNFVGKDSVPLFKDAIPEEAEKQMRAFLRQVFPQFAERDFCVAKICWCTDTPDRHFLFSKHPEHAGLILGTGDSGQGFKYMPIVGKYIAEIIMNGAINLDEEKQKFWRWRPESGKERDLKSLQGRSGGNYKIKDLSEISTWVTGSDISLEELHL</sequence>
<evidence type="ECO:0000259" key="6">
    <source>
        <dbReference type="Pfam" id="PF01266"/>
    </source>
</evidence>
<reference evidence="7 8" key="1">
    <citation type="submission" date="2016-10" db="EMBL/GenBank/DDBJ databases">
        <authorList>
            <person name="de Groot N.N."/>
        </authorList>
    </citation>
    <scope>NUCLEOTIDE SEQUENCE [LARGE SCALE GENOMIC DNA]</scope>
    <source>
        <strain evidence="7 8">CBS 141442</strain>
    </source>
</reference>
<evidence type="ECO:0000256" key="3">
    <source>
        <dbReference type="ARBA" id="ARBA00022630"/>
    </source>
</evidence>
<proteinExistence type="inferred from homology"/>
<dbReference type="PANTHER" id="PTHR10961:SF24">
    <property type="entry name" value="HYPOTHETICAL FRUCTOSYL AMINE:OXYGEN OXIDOREDUCTASE (EUROFUNG)"/>
    <property type="match status" value="1"/>
</dbReference>
<dbReference type="Pfam" id="PF01266">
    <property type="entry name" value="DAO"/>
    <property type="match status" value="1"/>
</dbReference>
<protein>
    <submittedName>
        <fullName evidence="7">CIC11C00000004016</fullName>
    </submittedName>
</protein>
<evidence type="ECO:0000256" key="5">
    <source>
        <dbReference type="ARBA" id="ARBA00023002"/>
    </source>
</evidence>
<dbReference type="EMBL" id="LT635758">
    <property type="protein sequence ID" value="SGZ52905.1"/>
    <property type="molecule type" value="Genomic_DNA"/>
</dbReference>
<gene>
    <name evidence="7" type="ORF">SAMEA4029010_CIC11G00000004016</name>
</gene>
<dbReference type="PANTHER" id="PTHR10961">
    <property type="entry name" value="PEROXISOMAL SARCOSINE OXIDASE"/>
    <property type="match status" value="1"/>
</dbReference>
<accession>A0A1L0BNG8</accession>
<dbReference type="OrthoDB" id="2219495at2759"/>
<keyword evidence="3" id="KW-0285">Flavoprotein</keyword>
<organism evidence="7 8">
    <name type="scientific">Sungouiella intermedia</name>
    <dbReference type="NCBI Taxonomy" id="45354"/>
    <lineage>
        <taxon>Eukaryota</taxon>
        <taxon>Fungi</taxon>
        <taxon>Dikarya</taxon>
        <taxon>Ascomycota</taxon>
        <taxon>Saccharomycotina</taxon>
        <taxon>Pichiomycetes</taxon>
        <taxon>Metschnikowiaceae</taxon>
        <taxon>Sungouiella</taxon>
    </lineage>
</organism>
<evidence type="ECO:0000256" key="4">
    <source>
        <dbReference type="ARBA" id="ARBA00022827"/>
    </source>
</evidence>
<evidence type="ECO:0000256" key="2">
    <source>
        <dbReference type="ARBA" id="ARBA00010989"/>
    </source>
</evidence>
<evidence type="ECO:0000256" key="1">
    <source>
        <dbReference type="ARBA" id="ARBA00001974"/>
    </source>
</evidence>